<organism evidence="6 7">
    <name type="scientific">Flavobacterium rivuli WB 3.3-2 = DSM 21788</name>
    <dbReference type="NCBI Taxonomy" id="1121895"/>
    <lineage>
        <taxon>Bacteria</taxon>
        <taxon>Pseudomonadati</taxon>
        <taxon>Bacteroidota</taxon>
        <taxon>Flavobacteriia</taxon>
        <taxon>Flavobacteriales</taxon>
        <taxon>Flavobacteriaceae</taxon>
        <taxon>Flavobacterium</taxon>
    </lineage>
</organism>
<name>A0A0A2M3D4_9FLAO</name>
<dbReference type="GO" id="GO:0016020">
    <property type="term" value="C:membrane"/>
    <property type="evidence" value="ECO:0007669"/>
    <property type="project" value="UniProtKB-SubCell"/>
</dbReference>
<dbReference type="STRING" id="1121895.GCA_000378485_00135"/>
<keyword evidence="3 5" id="KW-1133">Transmembrane helix</keyword>
<dbReference type="OrthoDB" id="676158at2"/>
<protein>
    <recommendedName>
        <fullName evidence="8">DoxX family protein</fullName>
    </recommendedName>
</protein>
<feature type="transmembrane region" description="Helical" evidence="5">
    <location>
        <begin position="62"/>
        <end position="82"/>
    </location>
</feature>
<comment type="subcellular location">
    <subcellularLocation>
        <location evidence="1">Membrane</location>
        <topology evidence="1">Multi-pass membrane protein</topology>
    </subcellularLocation>
</comment>
<dbReference type="EMBL" id="JRLX01000008">
    <property type="protein sequence ID" value="KGO86764.1"/>
    <property type="molecule type" value="Genomic_DNA"/>
</dbReference>
<comment type="caution">
    <text evidence="6">The sequence shown here is derived from an EMBL/GenBank/DDBJ whole genome shotgun (WGS) entry which is preliminary data.</text>
</comment>
<dbReference type="eggNOG" id="COG2259">
    <property type="taxonomic scope" value="Bacteria"/>
</dbReference>
<sequence>MEKTLNTAQIYLRLALGISFILPVLDRLGFIGAPGTEGIAWGNWDNFVNYTNSLTPYLNKPLANFSGIIASIFEFVFGLMLIAGYKTRVAAYGSFALLLVFAFSMLLFAGYRSPFSYSVFTGSAGALLLSVLPDYRWSIDAIKNDRT</sequence>
<dbReference type="RefSeq" id="WP_020211260.1">
    <property type="nucleotide sequence ID" value="NZ_JRLX01000008.1"/>
</dbReference>
<dbReference type="AlphaFoldDB" id="A0A0A2M3D4"/>
<evidence type="ECO:0000256" key="2">
    <source>
        <dbReference type="ARBA" id="ARBA00022692"/>
    </source>
</evidence>
<feature type="transmembrane region" description="Helical" evidence="5">
    <location>
        <begin position="89"/>
        <end position="109"/>
    </location>
</feature>
<evidence type="ECO:0000256" key="5">
    <source>
        <dbReference type="SAM" id="Phobius"/>
    </source>
</evidence>
<proteinExistence type="predicted"/>
<evidence type="ECO:0000313" key="7">
    <source>
        <dbReference type="Proteomes" id="UP000030152"/>
    </source>
</evidence>
<dbReference type="Proteomes" id="UP000030152">
    <property type="component" value="Unassembled WGS sequence"/>
</dbReference>
<accession>A0A0A2M3D4</accession>
<evidence type="ECO:0000313" key="6">
    <source>
        <dbReference type="EMBL" id="KGO86764.1"/>
    </source>
</evidence>
<feature type="transmembrane region" description="Helical" evidence="5">
    <location>
        <begin position="12"/>
        <end position="33"/>
    </location>
</feature>
<gene>
    <name evidence="6" type="ORF">Q765_09050</name>
</gene>
<reference evidence="6 7" key="1">
    <citation type="submission" date="2013-09" db="EMBL/GenBank/DDBJ databases">
        <authorList>
            <person name="Zeng Z."/>
            <person name="Chen C."/>
        </authorList>
    </citation>
    <scope>NUCLEOTIDE SEQUENCE [LARGE SCALE GENOMIC DNA]</scope>
    <source>
        <strain evidence="6 7">WB 3.3-2</strain>
    </source>
</reference>
<keyword evidence="7" id="KW-1185">Reference proteome</keyword>
<dbReference type="InterPro" id="IPR032808">
    <property type="entry name" value="DoxX"/>
</dbReference>
<evidence type="ECO:0000256" key="4">
    <source>
        <dbReference type="ARBA" id="ARBA00023136"/>
    </source>
</evidence>
<feature type="transmembrane region" description="Helical" evidence="5">
    <location>
        <begin position="115"/>
        <end position="133"/>
    </location>
</feature>
<keyword evidence="4 5" id="KW-0472">Membrane</keyword>
<dbReference type="Pfam" id="PF07681">
    <property type="entry name" value="DoxX"/>
    <property type="match status" value="1"/>
</dbReference>
<evidence type="ECO:0000256" key="3">
    <source>
        <dbReference type="ARBA" id="ARBA00022989"/>
    </source>
</evidence>
<keyword evidence="2 5" id="KW-0812">Transmembrane</keyword>
<evidence type="ECO:0008006" key="8">
    <source>
        <dbReference type="Google" id="ProtNLM"/>
    </source>
</evidence>
<evidence type="ECO:0000256" key="1">
    <source>
        <dbReference type="ARBA" id="ARBA00004141"/>
    </source>
</evidence>